<comment type="catalytic activity">
    <reaction evidence="11 14">
        <text>cytidine + H2O + H(+) = uridine + NH4(+)</text>
        <dbReference type="Rhea" id="RHEA:16069"/>
        <dbReference type="ChEBI" id="CHEBI:15377"/>
        <dbReference type="ChEBI" id="CHEBI:15378"/>
        <dbReference type="ChEBI" id="CHEBI:16704"/>
        <dbReference type="ChEBI" id="CHEBI:17562"/>
        <dbReference type="ChEBI" id="CHEBI:28938"/>
        <dbReference type="EC" id="3.5.4.5"/>
    </reaction>
</comment>
<dbReference type="NCBIfam" id="TIGR01354">
    <property type="entry name" value="cyt_deam_tetra"/>
    <property type="match status" value="1"/>
</dbReference>
<dbReference type="EMBL" id="AP018827">
    <property type="protein sequence ID" value="BBF79522.1"/>
    <property type="molecule type" value="Genomic_DNA"/>
</dbReference>
<dbReference type="GO" id="GO:0005829">
    <property type="term" value="C:cytosol"/>
    <property type="evidence" value="ECO:0007669"/>
    <property type="project" value="TreeGrafter"/>
</dbReference>
<dbReference type="InterPro" id="IPR050202">
    <property type="entry name" value="Cyt/Deoxycyt_deaminase"/>
</dbReference>
<dbReference type="CDD" id="cd01283">
    <property type="entry name" value="cytidine_deaminase"/>
    <property type="match status" value="1"/>
</dbReference>
<comment type="cofactor">
    <cofactor evidence="1 13 14">
        <name>Zn(2+)</name>
        <dbReference type="ChEBI" id="CHEBI:29105"/>
    </cofactor>
</comment>
<evidence type="ECO:0000256" key="7">
    <source>
        <dbReference type="ARBA" id="ARBA00022801"/>
    </source>
</evidence>
<evidence type="ECO:0000256" key="8">
    <source>
        <dbReference type="ARBA" id="ARBA00022833"/>
    </source>
</evidence>
<keyword evidence="6 13" id="KW-0479">Metal-binding</keyword>
<evidence type="ECO:0000256" key="13">
    <source>
        <dbReference type="PIRSR" id="PIRSR606262-3"/>
    </source>
</evidence>
<evidence type="ECO:0000256" key="14">
    <source>
        <dbReference type="RuleBase" id="RU364006"/>
    </source>
</evidence>
<comment type="similarity">
    <text evidence="3 14">Belongs to the cytidine and deoxycytidylate deaminase family.</text>
</comment>
<dbReference type="SUPFAM" id="SSF53927">
    <property type="entry name" value="Cytidine deaminase-like"/>
    <property type="match status" value="1"/>
</dbReference>
<organism evidence="16 17">
    <name type="scientific">Asticcacaulis excentricus</name>
    <dbReference type="NCBI Taxonomy" id="78587"/>
    <lineage>
        <taxon>Bacteria</taxon>
        <taxon>Pseudomonadati</taxon>
        <taxon>Pseudomonadota</taxon>
        <taxon>Alphaproteobacteria</taxon>
        <taxon>Caulobacterales</taxon>
        <taxon>Caulobacteraceae</taxon>
        <taxon>Asticcacaulis</taxon>
    </lineage>
</organism>
<sequence>MSHDLFEAAKAAAAFSHSPYSGFPVGAAIRTPDGRIFSGTNVENLAFPQGWCAETSALAQMIMGGAKEVAEIAIFAPKKAACPPCGGCRQKLAEFSDGSAQIHLCDEGGITQTLTLSELLPMTFKADLK</sequence>
<dbReference type="GO" id="GO:0004126">
    <property type="term" value="F:cytidine deaminase activity"/>
    <property type="evidence" value="ECO:0007669"/>
    <property type="project" value="UniProtKB-UniRule"/>
</dbReference>
<dbReference type="Pfam" id="PF00383">
    <property type="entry name" value="dCMP_cyt_deam_1"/>
    <property type="match status" value="1"/>
</dbReference>
<dbReference type="InterPro" id="IPR016192">
    <property type="entry name" value="APOBEC/CMP_deaminase_Zn-bd"/>
</dbReference>
<feature type="binding site" evidence="13">
    <location>
        <position position="52"/>
    </location>
    <ligand>
        <name>Zn(2+)</name>
        <dbReference type="ChEBI" id="CHEBI:29105"/>
        <note>catalytic</note>
    </ligand>
</feature>
<feature type="domain" description="CMP/dCMP-type deaminase" evidence="15">
    <location>
        <begin position="1"/>
        <end position="127"/>
    </location>
</feature>
<evidence type="ECO:0000256" key="10">
    <source>
        <dbReference type="ARBA" id="ARBA00049252"/>
    </source>
</evidence>
<dbReference type="PANTHER" id="PTHR11644">
    <property type="entry name" value="CYTIDINE DEAMINASE"/>
    <property type="match status" value="1"/>
</dbReference>
<dbReference type="OrthoDB" id="9795347at2"/>
<feature type="binding site" evidence="13">
    <location>
        <position position="88"/>
    </location>
    <ligand>
        <name>Zn(2+)</name>
        <dbReference type="ChEBI" id="CHEBI:29105"/>
        <note>catalytic</note>
    </ligand>
</feature>
<dbReference type="PROSITE" id="PS51747">
    <property type="entry name" value="CYT_DCMP_DEAMINASES_2"/>
    <property type="match status" value="1"/>
</dbReference>
<evidence type="ECO:0000256" key="6">
    <source>
        <dbReference type="ARBA" id="ARBA00022723"/>
    </source>
</evidence>
<dbReference type="Gene3D" id="3.40.140.10">
    <property type="entry name" value="Cytidine Deaminase, domain 2"/>
    <property type="match status" value="1"/>
</dbReference>
<feature type="active site" description="Proton donor" evidence="12">
    <location>
        <position position="54"/>
    </location>
</feature>
<evidence type="ECO:0000256" key="12">
    <source>
        <dbReference type="PIRSR" id="PIRSR606262-1"/>
    </source>
</evidence>
<name>A0A3G9FWM8_9CAUL</name>
<dbReference type="GO" id="GO:0072527">
    <property type="term" value="P:pyrimidine-containing compound metabolic process"/>
    <property type="evidence" value="ECO:0007669"/>
    <property type="project" value="UniProtKB-ARBA"/>
</dbReference>
<reference evidence="17" key="2">
    <citation type="journal article" date="2017" name="Plant Physiol. Biochem.">
        <title>Differential oxidative and antioxidative response of duckweed Lemna minor toward plant growth promoting/inhibiting bacteria.</title>
        <authorList>
            <person name="Ishizawa H."/>
            <person name="Kuroda M."/>
            <person name="Morikawa M."/>
            <person name="Ike M."/>
        </authorList>
    </citation>
    <scope>NUCLEOTIDE SEQUENCE [LARGE SCALE GENOMIC DNA]</scope>
    <source>
        <strain evidence="17">M6</strain>
    </source>
</reference>
<dbReference type="InterPro" id="IPR016193">
    <property type="entry name" value="Cytidine_deaminase-like"/>
</dbReference>
<dbReference type="EC" id="3.5.4.5" evidence="4 14"/>
<protein>
    <recommendedName>
        <fullName evidence="5 14">Cytidine deaminase</fullName>
        <ecNumber evidence="4 14">3.5.4.5</ecNumber>
    </recommendedName>
    <alternativeName>
        <fullName evidence="9 14">Cytidine aminohydrolase</fullName>
    </alternativeName>
</protein>
<evidence type="ECO:0000256" key="3">
    <source>
        <dbReference type="ARBA" id="ARBA00006576"/>
    </source>
</evidence>
<dbReference type="PANTHER" id="PTHR11644:SF2">
    <property type="entry name" value="CYTIDINE DEAMINASE"/>
    <property type="match status" value="1"/>
</dbReference>
<evidence type="ECO:0000259" key="15">
    <source>
        <dbReference type="PROSITE" id="PS51747"/>
    </source>
</evidence>
<dbReference type="NCBIfam" id="NF004064">
    <property type="entry name" value="PRK05578.1"/>
    <property type="match status" value="1"/>
</dbReference>
<feature type="binding site" evidence="13">
    <location>
        <position position="85"/>
    </location>
    <ligand>
        <name>Zn(2+)</name>
        <dbReference type="ChEBI" id="CHEBI:29105"/>
        <note>catalytic</note>
    </ligand>
</feature>
<evidence type="ECO:0000256" key="11">
    <source>
        <dbReference type="ARBA" id="ARBA00049558"/>
    </source>
</evidence>
<comment type="function">
    <text evidence="2 14">This enzyme scavenges exogenous and endogenous cytidine and 2'-deoxycytidine for UMP synthesis.</text>
</comment>
<gene>
    <name evidence="16" type="ORF">EM6_0089</name>
</gene>
<evidence type="ECO:0000256" key="4">
    <source>
        <dbReference type="ARBA" id="ARBA00012783"/>
    </source>
</evidence>
<dbReference type="InterPro" id="IPR002125">
    <property type="entry name" value="CMP_dCMP_dom"/>
</dbReference>
<evidence type="ECO:0000256" key="9">
    <source>
        <dbReference type="ARBA" id="ARBA00032005"/>
    </source>
</evidence>
<dbReference type="GO" id="GO:0008270">
    <property type="term" value="F:zinc ion binding"/>
    <property type="evidence" value="ECO:0007669"/>
    <property type="project" value="UniProtKB-UniRule"/>
</dbReference>
<reference evidence="17" key="1">
    <citation type="journal article" date="2017" name="Biotechnol. Biofuels">
        <title>Evaluation of environmental bacterial communities as a factor affecting the growth of duckweed Lemna minor.</title>
        <authorList>
            <person name="Ishizawa H."/>
            <person name="Kuroda M."/>
            <person name="Morikawa M."/>
            <person name="Ike M."/>
        </authorList>
    </citation>
    <scope>NUCLEOTIDE SEQUENCE [LARGE SCALE GENOMIC DNA]</scope>
    <source>
        <strain evidence="17">M6</strain>
    </source>
</reference>
<proteinExistence type="inferred from homology"/>
<keyword evidence="8 13" id="KW-0862">Zinc</keyword>
<evidence type="ECO:0000313" key="17">
    <source>
        <dbReference type="Proteomes" id="UP000278756"/>
    </source>
</evidence>
<accession>A0A3G9FWM8</accession>
<dbReference type="Proteomes" id="UP000278756">
    <property type="component" value="Chromosome 1"/>
</dbReference>
<evidence type="ECO:0000256" key="5">
    <source>
        <dbReference type="ARBA" id="ARBA00018266"/>
    </source>
</evidence>
<comment type="catalytic activity">
    <reaction evidence="10 14">
        <text>2'-deoxycytidine + H2O + H(+) = 2'-deoxyuridine + NH4(+)</text>
        <dbReference type="Rhea" id="RHEA:13433"/>
        <dbReference type="ChEBI" id="CHEBI:15377"/>
        <dbReference type="ChEBI" id="CHEBI:15378"/>
        <dbReference type="ChEBI" id="CHEBI:15698"/>
        <dbReference type="ChEBI" id="CHEBI:16450"/>
        <dbReference type="ChEBI" id="CHEBI:28938"/>
        <dbReference type="EC" id="3.5.4.5"/>
    </reaction>
</comment>
<evidence type="ECO:0000256" key="1">
    <source>
        <dbReference type="ARBA" id="ARBA00001947"/>
    </source>
</evidence>
<dbReference type="RefSeq" id="WP_126419524.1">
    <property type="nucleotide sequence ID" value="NZ_AP018827.1"/>
</dbReference>
<dbReference type="InterPro" id="IPR006262">
    <property type="entry name" value="Cyt_deam_tetra"/>
</dbReference>
<dbReference type="AlphaFoldDB" id="A0A3G9FWM8"/>
<evidence type="ECO:0000313" key="16">
    <source>
        <dbReference type="EMBL" id="BBF79522.1"/>
    </source>
</evidence>
<evidence type="ECO:0000256" key="2">
    <source>
        <dbReference type="ARBA" id="ARBA00003949"/>
    </source>
</evidence>
<dbReference type="GO" id="GO:0055086">
    <property type="term" value="P:nucleobase-containing small molecule metabolic process"/>
    <property type="evidence" value="ECO:0007669"/>
    <property type="project" value="UniProtKB-ARBA"/>
</dbReference>
<dbReference type="GO" id="GO:0042802">
    <property type="term" value="F:identical protein binding"/>
    <property type="evidence" value="ECO:0007669"/>
    <property type="project" value="UniProtKB-ARBA"/>
</dbReference>
<keyword evidence="7 14" id="KW-0378">Hydrolase</keyword>
<dbReference type="PROSITE" id="PS00903">
    <property type="entry name" value="CYT_DCMP_DEAMINASES_1"/>
    <property type="match status" value="1"/>
</dbReference>